<protein>
    <recommendedName>
        <fullName evidence="4">IcmF-related N-terminal domain-containing protein</fullName>
    </recommendedName>
</protein>
<evidence type="ECO:0000313" key="2">
    <source>
        <dbReference type="EMBL" id="BBH52468.1"/>
    </source>
</evidence>
<evidence type="ECO:0008006" key="4">
    <source>
        <dbReference type="Google" id="ProtNLM"/>
    </source>
</evidence>
<feature type="transmembrane region" description="Helical" evidence="1">
    <location>
        <begin position="6"/>
        <end position="26"/>
    </location>
</feature>
<organism evidence="2 3">
    <name type="scientific">Fluviispira sanaruensis</name>
    <dbReference type="NCBI Taxonomy" id="2493639"/>
    <lineage>
        <taxon>Bacteria</taxon>
        <taxon>Pseudomonadati</taxon>
        <taxon>Bdellovibrionota</taxon>
        <taxon>Oligoflexia</taxon>
        <taxon>Silvanigrellales</taxon>
        <taxon>Silvanigrellaceae</taxon>
        <taxon>Fluviispira</taxon>
    </lineage>
</organism>
<dbReference type="EMBL" id="AP019368">
    <property type="protein sequence ID" value="BBH52468.1"/>
    <property type="molecule type" value="Genomic_DNA"/>
</dbReference>
<keyword evidence="1" id="KW-0472">Membrane</keyword>
<dbReference type="RefSeq" id="WP_130607001.1">
    <property type="nucleotide sequence ID" value="NZ_AP019368.1"/>
</dbReference>
<dbReference type="Proteomes" id="UP000291236">
    <property type="component" value="Chromosome"/>
</dbReference>
<dbReference type="OrthoDB" id="5287372at2"/>
<keyword evidence="3" id="KW-1185">Reference proteome</keyword>
<gene>
    <name evidence="2" type="ORF">JCM31447_09090</name>
</gene>
<keyword evidence="1" id="KW-0812">Transmembrane</keyword>
<reference evidence="2 3" key="1">
    <citation type="submission" date="2018-12" db="EMBL/GenBank/DDBJ databases">
        <title>Rubrispira sanarue gen. nov., sp., nov., a member of the order Silvanigrellales, isolated from a brackish lake in Hamamatsu Japan.</title>
        <authorList>
            <person name="Maejima Y."/>
            <person name="Iino T."/>
            <person name="Muraguchi Y."/>
            <person name="Fukuda K."/>
            <person name="Nojiri H."/>
            <person name="Ohkuma M."/>
            <person name="Moriuchi R."/>
            <person name="Dohra H."/>
            <person name="Kimbara K."/>
            <person name="Shintani M."/>
        </authorList>
    </citation>
    <scope>NUCLEOTIDE SEQUENCE [LARGE SCALE GENOMIC DNA]</scope>
    <source>
        <strain evidence="2 3">RF1110005</strain>
    </source>
</reference>
<dbReference type="KEGG" id="sbf:JCM31447_09090"/>
<evidence type="ECO:0000313" key="3">
    <source>
        <dbReference type="Proteomes" id="UP000291236"/>
    </source>
</evidence>
<proteinExistence type="predicted"/>
<sequence>MIFVMIYIIICIILLFFSCIALFRIWNPDISVFIKNEFFKQFLFDRYWFYENKNVLQKKNVIFIISKNSSEIFAELNNLKNLNKKTSFEVSFADSKKPFEKIEIDDSILIFIHENLLVCDNADQIQLSRRLRFTLYNIMKIRKNKLIDGVILYPGSETFSNTNNLNLDYKQEAFYYSLIVKKICKTLDARVPIFFIDKSEIKNPPPLNLLKDDNNESIHYNFGFYHKSSPRTEKLSREIKNSIDSCVNSLESQMQHFLQKSDNESQSQIILYFFQLKTALISFSKNYCDFFYRNFNINESSMINFHFILSENSFINENNTPTLNMFEYISKYLKGNSDFSNHCIQNKIYKNYAFGALTLCSTAFICYSLISSQEFLHNKVNFYLKNYTNLDNFISEYSNISKQIENLDELKIQSCDLINTANYLNQVSFNYPLNFPSWNSNLNEILDKKFDTKFTSFYSNFIIQNFNSKINDYLVTNKKNISATEDTSTILSQINKFVDENEKITEIYLNILSNEQGKTTDGLSFAAQFLFGIDCLKPRQNISLFQSLDRSKVIDQVNIDYNFFKRQSQNILNEYIQNYFNTIIKNNDIYVAVNKINIDLMQIKNIKKSEIIAFSKTFITDVNNLQSAILKGQIDFQSLNSFFGNNFYNMYKEIEENPTFGKEIFENINSIAEEQFKLTKNKVASFTPLGNNFPLILIKDNTFSVNPSLLKLSDSLEKMFQAYDTTNQSNLIPQTKAFSSDLKSINNNLPTNALWSIDNIQNLLQRGLIFNTASEQINKTQYPKELSDIFSFIEEELNHIFWNQQLPASMQIYDLSNKENNNSEQFTDPYIQNIQLSIPVLKAISNLLVKYEQNDINIYLSEIVRQQIDRQLNKNNDLLNSSAFFSPIYPDFNWWDGESSPAYKAFSVTSDEDLKLYLSIQLDSLKKFFNKNINPILQAKNLFFTSSNKYFGNEKLSENFSILQNSLDSSAKGTAFETLKGFLINSVLPLRTSNCSDFIAKDFDTISKKDFFSKKQNNLYHSLADRCQKLLINQAFTNFDRFADNYNSAISGEFPFADNKTSADSASLEDINFIFSLYAQLKKQDLPILQKYSTLYKNRLDIQKFVKYMDSLQSFFAIQYDKEGNPIPVTWNVTLEFRTNSANEVLGNQIIDWSMQSGSQMIGSRQGNITNGNFSWTYLQPLQFSISLAQGSKYSLQKYSSDKNLFISNNSAYFTIRNRWSLLKFIEDYADCNKSHYCNKNDLKFEIPLNDKKSIRFYISLFLKNKKGTRINFPKFPKTAPYLLKKAVQKGT</sequence>
<name>A0A4P2VJ21_FLUSA</name>
<evidence type="ECO:0000256" key="1">
    <source>
        <dbReference type="SAM" id="Phobius"/>
    </source>
</evidence>
<accession>A0A4P2VJ21</accession>
<feature type="transmembrane region" description="Helical" evidence="1">
    <location>
        <begin position="352"/>
        <end position="370"/>
    </location>
</feature>
<keyword evidence="1" id="KW-1133">Transmembrane helix</keyword>